<gene>
    <name evidence="6" type="ORF">PV328_003710</name>
</gene>
<evidence type="ECO:0000313" key="6">
    <source>
        <dbReference type="EMBL" id="KAK0165165.1"/>
    </source>
</evidence>
<evidence type="ECO:0000256" key="2">
    <source>
        <dbReference type="HAMAP-Rule" id="MF_03225"/>
    </source>
</evidence>
<dbReference type="AlphaFoldDB" id="A0AA39F903"/>
<dbReference type="HAMAP" id="MF_02087">
    <property type="entry name" value="PLP_homeostasis"/>
    <property type="match status" value="1"/>
</dbReference>
<accession>A0AA39F903</accession>
<dbReference type="Gene3D" id="3.20.20.10">
    <property type="entry name" value="Alanine racemase"/>
    <property type="match status" value="1"/>
</dbReference>
<dbReference type="NCBIfam" id="TIGR00044">
    <property type="entry name" value="YggS family pyridoxal phosphate-dependent enzyme"/>
    <property type="match status" value="1"/>
</dbReference>
<evidence type="ECO:0000256" key="4">
    <source>
        <dbReference type="RuleBase" id="RU004514"/>
    </source>
</evidence>
<dbReference type="Pfam" id="PF01168">
    <property type="entry name" value="Ala_racemase_N"/>
    <property type="match status" value="1"/>
</dbReference>
<name>A0AA39F903_9HYME</name>
<reference evidence="6" key="1">
    <citation type="journal article" date="2023" name="bioRxiv">
        <title>Scaffold-level genome assemblies of two parasitoid biocontrol wasps reveal the parthenogenesis mechanism and an associated novel virus.</title>
        <authorList>
            <person name="Inwood S."/>
            <person name="Skelly J."/>
            <person name="Guhlin J."/>
            <person name="Harrop T."/>
            <person name="Goldson S."/>
            <person name="Dearden P."/>
        </authorList>
    </citation>
    <scope>NUCLEOTIDE SEQUENCE</scope>
    <source>
        <strain evidence="6">Irish</strain>
        <tissue evidence="6">Whole body</tissue>
    </source>
</reference>
<evidence type="ECO:0000256" key="3">
    <source>
        <dbReference type="PIRSR" id="PIRSR004848-1"/>
    </source>
</evidence>
<reference evidence="6" key="2">
    <citation type="submission" date="2023-03" db="EMBL/GenBank/DDBJ databases">
        <authorList>
            <person name="Inwood S.N."/>
            <person name="Skelly J.G."/>
            <person name="Guhlin J."/>
            <person name="Harrop T.W.R."/>
            <person name="Goldson S.G."/>
            <person name="Dearden P.K."/>
        </authorList>
    </citation>
    <scope>NUCLEOTIDE SEQUENCE</scope>
    <source>
        <strain evidence="6">Irish</strain>
        <tissue evidence="6">Whole body</tissue>
    </source>
</reference>
<comment type="function">
    <text evidence="2">Pyridoxal 5'-phosphate (PLP)-binding protein, which may be involved in intracellular homeostatic regulation of pyridoxal 5'-phosphate (PLP), the active form of vitamin B6.</text>
</comment>
<evidence type="ECO:0000256" key="1">
    <source>
        <dbReference type="ARBA" id="ARBA00022898"/>
    </source>
</evidence>
<keyword evidence="7" id="KW-1185">Reference proteome</keyword>
<dbReference type="SUPFAM" id="SSF51419">
    <property type="entry name" value="PLP-binding barrel"/>
    <property type="match status" value="1"/>
</dbReference>
<comment type="similarity">
    <text evidence="2 4">Belongs to the pyridoxal phosphate-binding protein YggS/PROSC family.</text>
</comment>
<protein>
    <recommendedName>
        <fullName evidence="2">Pyridoxal phosphate homeostasis protein</fullName>
        <shortName evidence="2">PLP homeostasis protein</shortName>
    </recommendedName>
</protein>
<comment type="cofactor">
    <cofactor evidence="3">
        <name>pyridoxal 5'-phosphate</name>
        <dbReference type="ChEBI" id="CHEBI:597326"/>
    </cofactor>
</comment>
<dbReference type="InterPro" id="IPR011078">
    <property type="entry name" value="PyrdxlP_homeostasis"/>
</dbReference>
<dbReference type="Proteomes" id="UP001168990">
    <property type="component" value="Unassembled WGS sequence"/>
</dbReference>
<sequence length="255" mass="28536">MIYSKIIKLTMTDIAANLKLVRDKISNACNRRSAELGNNIPRLVAVSKTKPPNLIIDAYENGQQHFGENYVNELVDKANHPDIKIKDIKWHFIGHLQRNKVNKVLAVPNLYMVETVDTEKLASTVDSAWQKYKKQDDSQLKIMVQVNTSGEKEKSGCEISQTSTLVNYIKNNCKNLKFVGLMTIGAYGYDPANGPNPDFVALKNCRDDICKELNLSKDDVELSMGMSTDYEHAIELGSTSVRVGSAIFGQRPPKN</sequence>
<dbReference type="PROSITE" id="PS01211">
    <property type="entry name" value="UPF0001"/>
    <property type="match status" value="1"/>
</dbReference>
<feature type="modified residue" description="N6-(pyridoxal phosphate)lysine" evidence="2 3">
    <location>
        <position position="48"/>
    </location>
</feature>
<comment type="caution">
    <text evidence="6">The sequence shown here is derived from an EMBL/GenBank/DDBJ whole genome shotgun (WGS) entry which is preliminary data.</text>
</comment>
<feature type="domain" description="Alanine racemase N-terminal" evidence="5">
    <location>
        <begin position="38"/>
        <end position="252"/>
    </location>
</feature>
<organism evidence="6 7">
    <name type="scientific">Microctonus aethiopoides</name>
    <dbReference type="NCBI Taxonomy" id="144406"/>
    <lineage>
        <taxon>Eukaryota</taxon>
        <taxon>Metazoa</taxon>
        <taxon>Ecdysozoa</taxon>
        <taxon>Arthropoda</taxon>
        <taxon>Hexapoda</taxon>
        <taxon>Insecta</taxon>
        <taxon>Pterygota</taxon>
        <taxon>Neoptera</taxon>
        <taxon>Endopterygota</taxon>
        <taxon>Hymenoptera</taxon>
        <taxon>Apocrita</taxon>
        <taxon>Ichneumonoidea</taxon>
        <taxon>Braconidae</taxon>
        <taxon>Euphorinae</taxon>
        <taxon>Microctonus</taxon>
    </lineage>
</organism>
<proteinExistence type="inferred from homology"/>
<dbReference type="PIRSF" id="PIRSF004848">
    <property type="entry name" value="YBL036c_PLPDEIII"/>
    <property type="match status" value="1"/>
</dbReference>
<evidence type="ECO:0000259" key="5">
    <source>
        <dbReference type="Pfam" id="PF01168"/>
    </source>
</evidence>
<evidence type="ECO:0000313" key="7">
    <source>
        <dbReference type="Proteomes" id="UP001168990"/>
    </source>
</evidence>
<dbReference type="FunFam" id="3.20.20.10:FF:000007">
    <property type="entry name" value="Pyridoxal phosphate homeostasis protein"/>
    <property type="match status" value="1"/>
</dbReference>
<dbReference type="PANTHER" id="PTHR10146">
    <property type="entry name" value="PROLINE SYNTHETASE CO-TRANSCRIBED BACTERIAL HOMOLOG PROTEIN"/>
    <property type="match status" value="1"/>
</dbReference>
<dbReference type="PANTHER" id="PTHR10146:SF14">
    <property type="entry name" value="PYRIDOXAL PHOSPHATE HOMEOSTASIS PROTEIN"/>
    <property type="match status" value="1"/>
</dbReference>
<dbReference type="EMBL" id="JAQQBS010001422">
    <property type="protein sequence ID" value="KAK0165165.1"/>
    <property type="molecule type" value="Genomic_DNA"/>
</dbReference>
<keyword evidence="1 2" id="KW-0663">Pyridoxal phosphate</keyword>
<dbReference type="InterPro" id="IPR029066">
    <property type="entry name" value="PLP-binding_barrel"/>
</dbReference>
<dbReference type="CDD" id="cd06822">
    <property type="entry name" value="PLPDE_III_YBL036c_euk"/>
    <property type="match status" value="1"/>
</dbReference>
<dbReference type="InterPro" id="IPR001608">
    <property type="entry name" value="Ala_racemase_N"/>
</dbReference>
<dbReference type="GO" id="GO:0030170">
    <property type="term" value="F:pyridoxal phosphate binding"/>
    <property type="evidence" value="ECO:0007669"/>
    <property type="project" value="UniProtKB-UniRule"/>
</dbReference>